<evidence type="ECO:0000256" key="3">
    <source>
        <dbReference type="PIRSR" id="PIRSR000915-1"/>
    </source>
</evidence>
<feature type="binding site" evidence="5">
    <location>
        <position position="24"/>
    </location>
    <ligand>
        <name>Mg(2+)</name>
        <dbReference type="ChEBI" id="CHEBI:18420"/>
    </ligand>
</feature>
<name>A0A0N5D522_THECL</name>
<organism evidence="8">
    <name type="scientific">Thelazia callipaeda</name>
    <name type="common">Oriental eyeworm</name>
    <name type="synonym">Parasitic nematode</name>
    <dbReference type="NCBI Taxonomy" id="103827"/>
    <lineage>
        <taxon>Eukaryota</taxon>
        <taxon>Metazoa</taxon>
        <taxon>Ecdysozoa</taxon>
        <taxon>Nematoda</taxon>
        <taxon>Chromadorea</taxon>
        <taxon>Rhabditida</taxon>
        <taxon>Spirurina</taxon>
        <taxon>Spiruromorpha</taxon>
        <taxon>Thelazioidea</taxon>
        <taxon>Thelaziidae</taxon>
        <taxon>Thelazia</taxon>
    </lineage>
</organism>
<dbReference type="InterPro" id="IPR006349">
    <property type="entry name" value="PGP_euk"/>
</dbReference>
<comment type="similarity">
    <text evidence="2">Belongs to the HAD-like hydrolase superfamily.</text>
</comment>
<feature type="binding site" evidence="4">
    <location>
        <position position="218"/>
    </location>
    <ligand>
        <name>substrate</name>
    </ligand>
</feature>
<dbReference type="STRING" id="103827.A0A0N5D522"/>
<dbReference type="NCBIfam" id="TIGR01452">
    <property type="entry name" value="PGP_euk"/>
    <property type="match status" value="1"/>
</dbReference>
<dbReference type="SUPFAM" id="SSF56784">
    <property type="entry name" value="HAD-like"/>
    <property type="match status" value="1"/>
</dbReference>
<sequence>MSGVKQVNANELTSQFDSFLFDADGVLWLADTPLPGARDLLQYLITAGKNVFITTNNATKTLEDYVKKCKRIGFDMVPDDHIISPGKVLANMLAKENSNLPVYIAGSTALQKELKNEGVESFGTGPDPIESYTDCGFIHDIDISKRVRAVVASYDIHMSYAKVMRAANYIKQPGVRFYATNEDATVPGPKSGVIVPGSGVNVKAVKTAAGKDPIVIGKPGKAMFEYIRDKFNIEAERTVIFGDRCETDIKFGHTNGLKSVLVGTGVHDIEKVKEFERDGCKDLIPDYYIPSLKVLFDMLKK</sequence>
<evidence type="ECO:0000256" key="2">
    <source>
        <dbReference type="PIRNR" id="PIRNR000915"/>
    </source>
</evidence>
<feature type="binding site" evidence="5">
    <location>
        <position position="243"/>
    </location>
    <ligand>
        <name>Mg(2+)</name>
        <dbReference type="ChEBI" id="CHEBI:18420"/>
    </ligand>
</feature>
<dbReference type="Pfam" id="PF13344">
    <property type="entry name" value="Hydrolase_6"/>
    <property type="match status" value="1"/>
</dbReference>
<dbReference type="AlphaFoldDB" id="A0A0N5D522"/>
<accession>A0A0N5D522</accession>
<keyword evidence="5" id="KW-0460">Magnesium</keyword>
<dbReference type="PANTHER" id="PTHR19288">
    <property type="entry name" value="4-NITROPHENYLPHOSPHATASE-RELATED"/>
    <property type="match status" value="1"/>
</dbReference>
<comment type="cofactor">
    <cofactor evidence="5">
        <name>Mg(2+)</name>
        <dbReference type="ChEBI" id="CHEBI:18420"/>
    </cofactor>
    <text evidence="5">Divalent metal ions. Mg(2+) is the most effective.</text>
</comment>
<dbReference type="EMBL" id="UYYF01004580">
    <property type="protein sequence ID" value="VDN05601.1"/>
    <property type="molecule type" value="Genomic_DNA"/>
</dbReference>
<keyword evidence="1 2" id="KW-0378">Hydrolase</keyword>
<dbReference type="OMA" id="CETDIKF"/>
<reference evidence="6 7" key="2">
    <citation type="submission" date="2018-11" db="EMBL/GenBank/DDBJ databases">
        <authorList>
            <consortium name="Pathogen Informatics"/>
        </authorList>
    </citation>
    <scope>NUCLEOTIDE SEQUENCE [LARGE SCALE GENOMIC DNA]</scope>
</reference>
<evidence type="ECO:0000256" key="1">
    <source>
        <dbReference type="ARBA" id="ARBA00022801"/>
    </source>
</evidence>
<protein>
    <submittedName>
        <fullName evidence="8">4-nitrophenylphosphatase</fullName>
    </submittedName>
</protein>
<dbReference type="InterPro" id="IPR036412">
    <property type="entry name" value="HAD-like_sf"/>
</dbReference>
<keyword evidence="5" id="KW-0479">Metal-binding</keyword>
<dbReference type="NCBIfam" id="TIGR01460">
    <property type="entry name" value="HAD-SF-IIA"/>
    <property type="match status" value="1"/>
</dbReference>
<feature type="active site" description="Nucleophile" evidence="3">
    <location>
        <position position="22"/>
    </location>
</feature>
<dbReference type="GO" id="GO:0005737">
    <property type="term" value="C:cytoplasm"/>
    <property type="evidence" value="ECO:0007669"/>
    <property type="project" value="TreeGrafter"/>
</dbReference>
<evidence type="ECO:0000313" key="8">
    <source>
        <dbReference type="WBParaSite" id="TCLT_0000809001-mRNA-1"/>
    </source>
</evidence>
<dbReference type="GO" id="GO:0016791">
    <property type="term" value="F:phosphatase activity"/>
    <property type="evidence" value="ECO:0007669"/>
    <property type="project" value="InterPro"/>
</dbReference>
<keyword evidence="7" id="KW-1185">Reference proteome</keyword>
<dbReference type="Gene3D" id="3.40.50.1000">
    <property type="entry name" value="HAD superfamily/HAD-like"/>
    <property type="match status" value="2"/>
</dbReference>
<evidence type="ECO:0000256" key="4">
    <source>
        <dbReference type="PIRSR" id="PIRSR000915-2"/>
    </source>
</evidence>
<dbReference type="Pfam" id="PF13242">
    <property type="entry name" value="Hydrolase_like"/>
    <property type="match status" value="1"/>
</dbReference>
<dbReference type="PIRSF" id="PIRSF000915">
    <property type="entry name" value="PGP-type_phosphatase"/>
    <property type="match status" value="1"/>
</dbReference>
<feature type="active site" description="Proton donor" evidence="3">
    <location>
        <position position="24"/>
    </location>
</feature>
<evidence type="ECO:0000313" key="6">
    <source>
        <dbReference type="EMBL" id="VDN05601.1"/>
    </source>
</evidence>
<proteinExistence type="inferred from homology"/>
<evidence type="ECO:0000313" key="7">
    <source>
        <dbReference type="Proteomes" id="UP000276776"/>
    </source>
</evidence>
<dbReference type="InterPro" id="IPR023214">
    <property type="entry name" value="HAD_sf"/>
</dbReference>
<dbReference type="PANTHER" id="PTHR19288:SF93">
    <property type="entry name" value="FI11325P-RELATED"/>
    <property type="match status" value="1"/>
</dbReference>
<evidence type="ECO:0000256" key="5">
    <source>
        <dbReference type="PIRSR" id="PIRSR000915-3"/>
    </source>
</evidence>
<dbReference type="OrthoDB" id="413953at2759"/>
<dbReference type="GO" id="GO:0046872">
    <property type="term" value="F:metal ion binding"/>
    <property type="evidence" value="ECO:0007669"/>
    <property type="project" value="UniProtKB-KW"/>
</dbReference>
<dbReference type="WBParaSite" id="TCLT_0000809001-mRNA-1">
    <property type="protein sequence ID" value="TCLT_0000809001-mRNA-1"/>
    <property type="gene ID" value="TCLT_0000809001"/>
</dbReference>
<dbReference type="InterPro" id="IPR006357">
    <property type="entry name" value="HAD-SF_hydro_IIA"/>
</dbReference>
<reference evidence="8" key="1">
    <citation type="submission" date="2017-02" db="UniProtKB">
        <authorList>
            <consortium name="WormBaseParasite"/>
        </authorList>
    </citation>
    <scope>IDENTIFICATION</scope>
</reference>
<gene>
    <name evidence="6" type="ORF">TCLT_LOCUS8079</name>
</gene>
<feature type="binding site" evidence="5">
    <location>
        <position position="22"/>
    </location>
    <ligand>
        <name>Mg(2+)</name>
        <dbReference type="ChEBI" id="CHEBI:18420"/>
    </ligand>
</feature>
<dbReference type="Proteomes" id="UP000276776">
    <property type="component" value="Unassembled WGS sequence"/>
</dbReference>